<dbReference type="SUPFAM" id="SSF51735">
    <property type="entry name" value="NAD(P)-binding Rossmann-fold domains"/>
    <property type="match status" value="1"/>
</dbReference>
<dbReference type="STRING" id="75922.BST47_21945"/>
<organism evidence="2 3">
    <name type="scientific">Mycolicibacterium tusciae</name>
    <dbReference type="NCBI Taxonomy" id="75922"/>
    <lineage>
        <taxon>Bacteria</taxon>
        <taxon>Bacillati</taxon>
        <taxon>Actinomycetota</taxon>
        <taxon>Actinomycetes</taxon>
        <taxon>Mycobacteriales</taxon>
        <taxon>Mycobacteriaceae</taxon>
        <taxon>Mycolicibacterium</taxon>
    </lineage>
</organism>
<evidence type="ECO:0000259" key="1">
    <source>
        <dbReference type="Pfam" id="PF19328"/>
    </source>
</evidence>
<feature type="domain" description="2,4-diaminopentanoate dehydrogenase C-terminal" evidence="1">
    <location>
        <begin position="152"/>
        <end position="361"/>
    </location>
</feature>
<gene>
    <name evidence="2" type="ORF">BST47_21945</name>
</gene>
<protein>
    <recommendedName>
        <fullName evidence="1">2,4-diaminopentanoate dehydrogenase C-terminal domain-containing protein</fullName>
    </recommendedName>
</protein>
<dbReference type="OrthoDB" id="4759936at2"/>
<dbReference type="Pfam" id="PF19328">
    <property type="entry name" value="DAP_DH_C"/>
    <property type="match status" value="1"/>
</dbReference>
<dbReference type="Gene3D" id="3.40.50.720">
    <property type="entry name" value="NAD(P)-binding Rossmann-like Domain"/>
    <property type="match status" value="1"/>
</dbReference>
<dbReference type="EMBL" id="MVIM01000013">
    <property type="protein sequence ID" value="ORB62993.1"/>
    <property type="molecule type" value="Genomic_DNA"/>
</dbReference>
<reference evidence="2 3" key="1">
    <citation type="submission" date="2017-02" db="EMBL/GenBank/DDBJ databases">
        <title>The new phylogeny of genus Mycobacterium.</title>
        <authorList>
            <person name="Tortoli E."/>
            <person name="Trovato A."/>
            <person name="Cirillo D.M."/>
        </authorList>
    </citation>
    <scope>NUCLEOTIDE SEQUENCE [LARGE SCALE GENOMIC DNA]</scope>
    <source>
        <strain evidence="2 3">DSM 44338</strain>
    </source>
</reference>
<dbReference type="AlphaFoldDB" id="A0A1X0JJE1"/>
<accession>A0A1X0JJE1</accession>
<dbReference type="Proteomes" id="UP000192411">
    <property type="component" value="Unassembled WGS sequence"/>
</dbReference>
<dbReference type="InterPro" id="IPR036291">
    <property type="entry name" value="NAD(P)-bd_dom_sf"/>
</dbReference>
<dbReference type="InterPro" id="IPR045760">
    <property type="entry name" value="DAP_DH_C"/>
</dbReference>
<proteinExistence type="predicted"/>
<keyword evidence="3" id="KW-1185">Reference proteome</keyword>
<dbReference type="RefSeq" id="WP_083127764.1">
    <property type="nucleotide sequence ID" value="NZ_MVIM01000013.1"/>
</dbReference>
<dbReference type="CDD" id="cd24146">
    <property type="entry name" value="nat-AmDH_N_like"/>
    <property type="match status" value="1"/>
</dbReference>
<comment type="caution">
    <text evidence="2">The sequence shown here is derived from an EMBL/GenBank/DDBJ whole genome shotgun (WGS) entry which is preliminary data.</text>
</comment>
<name>A0A1X0JJE1_9MYCO</name>
<evidence type="ECO:0000313" key="2">
    <source>
        <dbReference type="EMBL" id="ORB62993.1"/>
    </source>
</evidence>
<evidence type="ECO:0000313" key="3">
    <source>
        <dbReference type="Proteomes" id="UP000192411"/>
    </source>
</evidence>
<sequence length="374" mass="39820">MAQQQSDKRYRVAVWATGGVGRYAIRTIMDRPNLELAGAWVHSEAKDGQDVGVLAGLDPVGVTATRDVDALLASGVDCVMYAAPAGPRPAEALADFCRILSSGTNVVTTSLPGLVYEKGSLSKRFLDPIREATAAGRSSIFSSGIEPGFGCDLFPIALMTMSHKVYAVRGIEITNYSDYPVEWDVRELFGFGQPLDYQGGLKQPGVLRWGWGAAITMVADALGVQFDEIRETCEFLPTPRDLHTACGLIPAGTVGATYAKCIGVVDGEEVVSLEHVDRMADDLAPDWPTGRTGATDGIWRVLIDGEPSFDGEFEVGHRDGESASDHGLLATGMRAVNAIPWVCEAAPGIVDALHLPLTSAIGALHPHRDGVPAF</sequence>